<evidence type="ECO:0000259" key="9">
    <source>
        <dbReference type="Pfam" id="PF00361"/>
    </source>
</evidence>
<dbReference type="STRING" id="1121324.CLIT_14c00290"/>
<feature type="transmembrane region" description="Helical" evidence="8">
    <location>
        <begin position="202"/>
        <end position="226"/>
    </location>
</feature>
<feature type="transmembrane region" description="Helical" evidence="8">
    <location>
        <begin position="405"/>
        <end position="426"/>
    </location>
</feature>
<keyword evidence="5 10" id="KW-0560">Oxidoreductase</keyword>
<organism evidence="10 11">
    <name type="scientific">Peptoclostridium litorale DSM 5388</name>
    <dbReference type="NCBI Taxonomy" id="1121324"/>
    <lineage>
        <taxon>Bacteria</taxon>
        <taxon>Bacillati</taxon>
        <taxon>Bacillota</taxon>
        <taxon>Clostridia</taxon>
        <taxon>Peptostreptococcales</taxon>
        <taxon>Peptoclostridiaceae</taxon>
        <taxon>Peptoclostridium</taxon>
    </lineage>
</organism>
<feature type="transmembrane region" description="Helical" evidence="8">
    <location>
        <begin position="238"/>
        <end position="261"/>
    </location>
</feature>
<evidence type="ECO:0000313" key="10">
    <source>
        <dbReference type="EMBL" id="KDR94568.1"/>
    </source>
</evidence>
<feature type="transmembrane region" description="Helical" evidence="8">
    <location>
        <begin position="330"/>
        <end position="348"/>
    </location>
</feature>
<dbReference type="InterPro" id="IPR052175">
    <property type="entry name" value="ComplexI-like_HydComp"/>
</dbReference>
<sequence length="485" mass="53403">MASLIIMPIALPLISSLLILSRRFESERLMRIIAGVTVIFNMAVVILILAVDFPKSIEILKLNEYISIFLKIDRLGSLFAVLASSLWILTAFYSMEYMEHEKDSRGFFAFFTATLGVIVGIAFSGNLVTLYLFYEVLTLFTYPLVIHSRSEEAFRSGRKYLVYSFGGAALIVLGMVILYSIAPNMQFAPASLEYSASEKNMLLYSFMLMFLGFGVKAAVVPFHSWLPSAMVAPTPVSSLLHAVAVVKSGVFSIIRVAYFVFGANALKDINGHFYAGAFACVTILMGSFLALTHDNLKKRLAYSTISQLGYILLGVFALNEKALWGGLLHFVNHALIKIVLFFCAGAIYVKLHKKNISELRGVGRKMPVTMTCFAIAAISLIGIPPTNGFMSKWYIAIGSLEAGRAWFAVTLLVSAVLTAAYLMPIITKAFFYQCKEDNGSMEMEKEAGFKMLVPIVVITAIIIANGIFPSITLDFIEGLTSEISF</sequence>
<dbReference type="PANTHER" id="PTHR42682:SF4">
    <property type="entry name" value="NADH-UBIQUINONE_PLASTOQUINONE"/>
    <property type="match status" value="1"/>
</dbReference>
<feature type="transmembrane region" description="Helical" evidence="8">
    <location>
        <begin position="447"/>
        <end position="468"/>
    </location>
</feature>
<keyword evidence="11" id="KW-1185">Reference proteome</keyword>
<keyword evidence="4 8" id="KW-1133">Transmembrane helix</keyword>
<dbReference type="PRINTS" id="PR01434">
    <property type="entry name" value="NADHDHGNASE5"/>
</dbReference>
<feature type="transmembrane region" description="Helical" evidence="8">
    <location>
        <begin position="107"/>
        <end position="125"/>
    </location>
</feature>
<dbReference type="eggNOG" id="COG1009">
    <property type="taxonomic scope" value="Bacteria"/>
</dbReference>
<dbReference type="PANTHER" id="PTHR42682">
    <property type="entry name" value="HYDROGENASE-4 COMPONENT F"/>
    <property type="match status" value="1"/>
</dbReference>
<evidence type="ECO:0000256" key="5">
    <source>
        <dbReference type="ARBA" id="ARBA00023002"/>
    </source>
</evidence>
<evidence type="ECO:0000256" key="2">
    <source>
        <dbReference type="ARBA" id="ARBA00022475"/>
    </source>
</evidence>
<gene>
    <name evidence="10" type="primary">nuoN1</name>
    <name evidence="10" type="ORF">CLIT_14c00290</name>
</gene>
<dbReference type="GO" id="GO:0005886">
    <property type="term" value="C:plasma membrane"/>
    <property type="evidence" value="ECO:0007669"/>
    <property type="project" value="UniProtKB-SubCell"/>
</dbReference>
<feature type="transmembrane region" description="Helical" evidence="8">
    <location>
        <begin position="6"/>
        <end position="22"/>
    </location>
</feature>
<dbReference type="Proteomes" id="UP000027946">
    <property type="component" value="Unassembled WGS sequence"/>
</dbReference>
<evidence type="ECO:0000256" key="1">
    <source>
        <dbReference type="ARBA" id="ARBA00004651"/>
    </source>
</evidence>
<dbReference type="RefSeq" id="WP_038266406.1">
    <property type="nucleotide sequence ID" value="NZ_JJMM01000014.1"/>
</dbReference>
<dbReference type="EMBL" id="JJMM01000014">
    <property type="protein sequence ID" value="KDR94568.1"/>
    <property type="molecule type" value="Genomic_DNA"/>
</dbReference>
<dbReference type="EC" id="1.6.99.5" evidence="10"/>
<dbReference type="Pfam" id="PF00361">
    <property type="entry name" value="Proton_antipo_M"/>
    <property type="match status" value="1"/>
</dbReference>
<feature type="transmembrane region" description="Helical" evidence="8">
    <location>
        <begin position="368"/>
        <end position="385"/>
    </location>
</feature>
<name>A0A069RCT3_PEPLI</name>
<evidence type="ECO:0000256" key="6">
    <source>
        <dbReference type="ARBA" id="ARBA00023136"/>
    </source>
</evidence>
<feature type="transmembrane region" description="Helical" evidence="8">
    <location>
        <begin position="29"/>
        <end position="51"/>
    </location>
</feature>
<evidence type="ECO:0000256" key="4">
    <source>
        <dbReference type="ARBA" id="ARBA00022989"/>
    </source>
</evidence>
<evidence type="ECO:0000313" key="11">
    <source>
        <dbReference type="Proteomes" id="UP000027946"/>
    </source>
</evidence>
<feature type="domain" description="NADH:quinone oxidoreductase/Mrp antiporter transmembrane" evidence="9">
    <location>
        <begin position="124"/>
        <end position="418"/>
    </location>
</feature>
<feature type="transmembrane region" description="Helical" evidence="8">
    <location>
        <begin position="160"/>
        <end position="182"/>
    </location>
</feature>
<keyword evidence="2" id="KW-1003">Cell membrane</keyword>
<comment type="caution">
    <text evidence="10">The sequence shown here is derived from an EMBL/GenBank/DDBJ whole genome shotgun (WGS) entry which is preliminary data.</text>
</comment>
<evidence type="ECO:0000256" key="7">
    <source>
        <dbReference type="RuleBase" id="RU000320"/>
    </source>
</evidence>
<dbReference type="AlphaFoldDB" id="A0A069RCT3"/>
<evidence type="ECO:0000256" key="8">
    <source>
        <dbReference type="SAM" id="Phobius"/>
    </source>
</evidence>
<dbReference type="InterPro" id="IPR001750">
    <property type="entry name" value="ND/Mrp_TM"/>
</dbReference>
<feature type="transmembrane region" description="Helical" evidence="8">
    <location>
        <begin position="75"/>
        <end position="95"/>
    </location>
</feature>
<feature type="transmembrane region" description="Helical" evidence="8">
    <location>
        <begin position="273"/>
        <end position="291"/>
    </location>
</feature>
<keyword evidence="6 8" id="KW-0472">Membrane</keyword>
<feature type="transmembrane region" description="Helical" evidence="8">
    <location>
        <begin position="131"/>
        <end position="148"/>
    </location>
</feature>
<dbReference type="GO" id="GO:0016491">
    <property type="term" value="F:oxidoreductase activity"/>
    <property type="evidence" value="ECO:0007669"/>
    <property type="project" value="UniProtKB-KW"/>
</dbReference>
<evidence type="ECO:0000256" key="3">
    <source>
        <dbReference type="ARBA" id="ARBA00022692"/>
    </source>
</evidence>
<feature type="transmembrane region" description="Helical" evidence="8">
    <location>
        <begin position="300"/>
        <end position="318"/>
    </location>
</feature>
<accession>A0A069RCT3</accession>
<protein>
    <submittedName>
        <fullName evidence="10">NADH-quinone oxidoreductase subunit N</fullName>
        <ecNumber evidence="10">1.6.99.5</ecNumber>
    </submittedName>
</protein>
<reference evidence="10 11" key="1">
    <citation type="submission" date="2014-03" db="EMBL/GenBank/DDBJ databases">
        <title>Genome sequence of Clostridium litorale W6, DSM 5388.</title>
        <authorList>
            <person name="Poehlein A."/>
            <person name="Jagirdar A."/>
            <person name="Khonsari B."/>
            <person name="Chibani C.M."/>
            <person name="Gutierrez Gutierrez D.A."/>
            <person name="Davydova E."/>
            <person name="Alghaithi H.S."/>
            <person name="Nair K.P."/>
            <person name="Dhamotharan K."/>
            <person name="Chandran L."/>
            <person name="G W."/>
            <person name="Daniel R."/>
        </authorList>
    </citation>
    <scope>NUCLEOTIDE SEQUENCE [LARGE SCALE GENOMIC DNA]</scope>
    <source>
        <strain evidence="10 11">W6</strain>
    </source>
</reference>
<keyword evidence="3 7" id="KW-0812">Transmembrane</keyword>
<comment type="subcellular location">
    <subcellularLocation>
        <location evidence="1">Cell membrane</location>
        <topology evidence="1">Multi-pass membrane protein</topology>
    </subcellularLocation>
    <subcellularLocation>
        <location evidence="7">Membrane</location>
        <topology evidence="7">Multi-pass membrane protein</topology>
    </subcellularLocation>
</comment>
<proteinExistence type="predicted"/>